<evidence type="ECO:0000256" key="9">
    <source>
        <dbReference type="ARBA" id="ARBA00022833"/>
    </source>
</evidence>
<feature type="repeat" description="WD" evidence="11">
    <location>
        <begin position="208"/>
        <end position="250"/>
    </location>
</feature>
<dbReference type="InterPro" id="IPR015943">
    <property type="entry name" value="WD40/YVTN_repeat-like_dom_sf"/>
</dbReference>
<dbReference type="Gene3D" id="2.130.10.10">
    <property type="entry name" value="YVTN repeat-like/Quinoprotein amine dehydrogenase"/>
    <property type="match status" value="1"/>
</dbReference>
<dbReference type="GO" id="GO:0016239">
    <property type="term" value="P:positive regulation of macroautophagy"/>
    <property type="evidence" value="ECO:0007669"/>
    <property type="project" value="TreeGrafter"/>
</dbReference>
<feature type="compositionally biased region" description="Polar residues" evidence="12">
    <location>
        <begin position="32"/>
        <end position="53"/>
    </location>
</feature>
<feature type="compositionally biased region" description="Basic and acidic residues" evidence="12">
    <location>
        <begin position="925"/>
        <end position="941"/>
    </location>
</feature>
<protein>
    <recommendedName>
        <fullName evidence="3">Restriction of telomere capping protein 1</fullName>
    </recommendedName>
</protein>
<evidence type="ECO:0000256" key="12">
    <source>
        <dbReference type="SAM" id="MobiDB-lite"/>
    </source>
</evidence>
<keyword evidence="6" id="KW-0479">Metal-binding</keyword>
<comment type="subcellular location">
    <subcellularLocation>
        <location evidence="1">Vacuole</location>
    </subcellularLocation>
</comment>
<keyword evidence="7" id="KW-0677">Repeat</keyword>
<dbReference type="PROSITE" id="PS00678">
    <property type="entry name" value="WD_REPEATS_1"/>
    <property type="match status" value="2"/>
</dbReference>
<dbReference type="EMBL" id="LT598479">
    <property type="protein sequence ID" value="SCU84284.1"/>
    <property type="molecule type" value="Genomic_DNA"/>
</dbReference>
<evidence type="ECO:0000256" key="2">
    <source>
        <dbReference type="ARBA" id="ARBA00008863"/>
    </source>
</evidence>
<dbReference type="PANTHER" id="PTHR46200:SF1">
    <property type="entry name" value="GATOR COMPLEX PROTEIN WDR24"/>
    <property type="match status" value="1"/>
</dbReference>
<dbReference type="GO" id="GO:0008270">
    <property type="term" value="F:zinc ion binding"/>
    <property type="evidence" value="ECO:0007669"/>
    <property type="project" value="UniProtKB-KW"/>
</dbReference>
<feature type="compositionally biased region" description="Polar residues" evidence="12">
    <location>
        <begin position="891"/>
        <end position="910"/>
    </location>
</feature>
<feature type="domain" description="RING-type" evidence="13">
    <location>
        <begin position="1248"/>
        <end position="1287"/>
    </location>
</feature>
<evidence type="ECO:0000256" key="3">
    <source>
        <dbReference type="ARBA" id="ARBA00015098"/>
    </source>
</evidence>
<dbReference type="GO" id="GO:0005829">
    <property type="term" value="C:cytosol"/>
    <property type="evidence" value="ECO:0007669"/>
    <property type="project" value="TreeGrafter"/>
</dbReference>
<proteinExistence type="inferred from homology"/>
<dbReference type="GO" id="GO:1904263">
    <property type="term" value="P:positive regulation of TORC1 signaling"/>
    <property type="evidence" value="ECO:0007669"/>
    <property type="project" value="TreeGrafter"/>
</dbReference>
<evidence type="ECO:0000256" key="5">
    <source>
        <dbReference type="ARBA" id="ARBA00022574"/>
    </source>
</evidence>
<evidence type="ECO:0000256" key="1">
    <source>
        <dbReference type="ARBA" id="ARBA00004116"/>
    </source>
</evidence>
<feature type="region of interest" description="Disordered" evidence="12">
    <location>
        <begin position="1"/>
        <end position="81"/>
    </location>
</feature>
<evidence type="ECO:0000256" key="7">
    <source>
        <dbReference type="ARBA" id="ARBA00022737"/>
    </source>
</evidence>
<gene>
    <name evidence="14" type="ORF">LAME_0C08900G</name>
</gene>
<dbReference type="CDD" id="cd16488">
    <property type="entry name" value="mRING-H2-C3H3C2_Mio-like"/>
    <property type="match status" value="1"/>
</dbReference>
<reference evidence="15" key="1">
    <citation type="submission" date="2016-03" db="EMBL/GenBank/DDBJ databases">
        <authorList>
            <person name="Devillers Hugo."/>
        </authorList>
    </citation>
    <scope>NUCLEOTIDE SEQUENCE [LARGE SCALE GENOMIC DNA]</scope>
</reference>
<feature type="compositionally biased region" description="Polar residues" evidence="12">
    <location>
        <begin position="70"/>
        <end position="79"/>
    </location>
</feature>
<feature type="compositionally biased region" description="Low complexity" evidence="12">
    <location>
        <begin position="13"/>
        <end position="31"/>
    </location>
</feature>
<comment type="similarity">
    <text evidence="2">Belongs to the WD repeat RTC1 family.</text>
</comment>
<dbReference type="SUPFAM" id="SSF50978">
    <property type="entry name" value="WD40 repeat-like"/>
    <property type="match status" value="1"/>
</dbReference>
<evidence type="ECO:0000256" key="10">
    <source>
        <dbReference type="PROSITE-ProRule" id="PRU00175"/>
    </source>
</evidence>
<feature type="compositionally biased region" description="Basic and acidic residues" evidence="12">
    <location>
        <begin position="1005"/>
        <end position="1019"/>
    </location>
</feature>
<evidence type="ECO:0000256" key="11">
    <source>
        <dbReference type="PROSITE-ProRule" id="PRU00221"/>
    </source>
</evidence>
<evidence type="ECO:0000256" key="6">
    <source>
        <dbReference type="ARBA" id="ARBA00022723"/>
    </source>
</evidence>
<dbReference type="InterPro" id="IPR049566">
    <property type="entry name" value="WDR59_RTC1-like_RING_Znf"/>
</dbReference>
<dbReference type="GO" id="GO:0005774">
    <property type="term" value="C:vacuolar membrane"/>
    <property type="evidence" value="ECO:0007669"/>
    <property type="project" value="TreeGrafter"/>
</dbReference>
<organism evidence="14 15">
    <name type="scientific">Lachancea meyersii CBS 8951</name>
    <dbReference type="NCBI Taxonomy" id="1266667"/>
    <lineage>
        <taxon>Eukaryota</taxon>
        <taxon>Fungi</taxon>
        <taxon>Dikarya</taxon>
        <taxon>Ascomycota</taxon>
        <taxon>Saccharomycotina</taxon>
        <taxon>Saccharomycetes</taxon>
        <taxon>Saccharomycetales</taxon>
        <taxon>Saccharomycetaceae</taxon>
        <taxon>Lachancea</taxon>
    </lineage>
</organism>
<sequence length="1295" mass="143963">MDRSRSPSAKDVSSSSGSRLPSSLSRFSNSSKQYHQLSGSDFLQGMSPKTSFQPRYPVGGFPPSAESVKETPSSSSGITNRRAYVNPGQIRSSGLKYSLQVPKELSSIDKINDPQKKSVVIAGKNHLGLYDFNSNTEEIRCVHDYLQNNSDTSSNSMRAFKKISTISDVKAGFHNHKNYVAICGTSNSVSIYDVNKASSSSGPLATVLSKHTRSINSVDFNMSQSNLIISGGQDGCVKVWDLRSSRGHKNMSDITINSGSDSVRDVKWMPTFDTISYDSPSGIANRGHKFASIHDSGLLLTYDIRQPSQAEKRINAHSGPGLCLSWHPFHEYIMTGGRDGKCCLWNVGLRNHNFIGNGNVHHNNSFSSASTLLAPTHPGNTTLIAPEVIINTAHPLTKLKFQPSTVENVFNSVVALSSLGENSDVSLYSLSRQYIPKNVLTTTTPSCGFVWWDENFIFNIDKQNMLTGWDLKREPTVLENLSKSVIDWRDIEGDGMLFISQDKGGYELNQKIANESQADHRSISQSKTSTTSVHNLFSGNSLRHNASSSSFPALASHHGSGVTFAERPSHPRSGTSNTFKSLHGQPIGSYNSQSNQHHNSIASMSTSSTAMDTDPDYISPKLISLDLPRLLNRIISSRTQSSVNRSNVADISALKESPVEVFKFLARELKFSYVQETQNARDDKLNATASNENFAQSEDDIDIKIHLINQFGLTEDNTWTKFIKDPQRQDTTDIENSFRSNAKDVSISSLRSNESSQSGLDKADPSTQQKEQSLVEDGRAAQAKRKIEHFIELISMCDHNAETYLFVEDLSNFKIWMMMRDALLWDLKQVADKFKLEALGSLPEAVKQSFVPGTYAVRRPSEASEYSSFSASEIASTPLPNSFPKHRDSLAQDTFSRPTSSSNLRAQSACNVGGDRMLSSSSRRATPERSSLKTGLEELRRRQSTHPENNDSAIEEEDELQPEGEHQSHASEVFQEHGIPIANKAGRKISFIDSFITNLRSPKGSHHDRDRDRDSEFNRGTHSLGSKKSGQPSYSSSFVSPGPGKHVDRPLRYHPSSTASLDEMPRLPHRGSLELDDLLGIDLDKSPNVNTGAQESKISQMLKCYKKYETVPPWDSAKLIKMFFKESVESGNVLLTITIILLFQTTFNVTSTLVVKDALAEFLNLLQKYELFETAADLLKYCPWDDILGSGTGQCTIRIYCERCKKLLVNERSKENFMEERKRTGNPDVMKKFGYWYCDACSRRNTLCVICERPLKKLALGVLNCGHMGHFECLQNWFMQEEMDTCPCGCPGKLI</sequence>
<dbReference type="Proteomes" id="UP000191144">
    <property type="component" value="Chromosome C"/>
</dbReference>
<keyword evidence="4" id="KW-0926">Vacuole</keyword>
<feature type="compositionally biased region" description="Polar residues" evidence="12">
    <location>
        <begin position="523"/>
        <end position="551"/>
    </location>
</feature>
<dbReference type="OrthoDB" id="60955at2759"/>
<keyword evidence="5 11" id="KW-0853">WD repeat</keyword>
<feature type="compositionally biased region" description="Low complexity" evidence="12">
    <location>
        <begin position="1026"/>
        <end position="1037"/>
    </location>
</feature>
<dbReference type="PANTHER" id="PTHR46200">
    <property type="entry name" value="GATOR COMPLEX PROTEIN WDR24"/>
    <property type="match status" value="1"/>
</dbReference>
<feature type="compositionally biased region" description="Acidic residues" evidence="12">
    <location>
        <begin position="953"/>
        <end position="962"/>
    </location>
</feature>
<feature type="region of interest" description="Disordered" evidence="12">
    <location>
        <begin position="745"/>
        <end position="778"/>
    </location>
</feature>
<feature type="repeat" description="WD" evidence="11">
    <location>
        <begin position="314"/>
        <end position="347"/>
    </location>
</feature>
<evidence type="ECO:0000313" key="14">
    <source>
        <dbReference type="EMBL" id="SCU84284.1"/>
    </source>
</evidence>
<dbReference type="PROSITE" id="PS50089">
    <property type="entry name" value="ZF_RING_2"/>
    <property type="match status" value="1"/>
</dbReference>
<name>A0A1G4J3I4_9SACH</name>
<dbReference type="InterPro" id="IPR036322">
    <property type="entry name" value="WD40_repeat_dom_sf"/>
</dbReference>
<evidence type="ECO:0000256" key="4">
    <source>
        <dbReference type="ARBA" id="ARBA00022554"/>
    </source>
</evidence>
<dbReference type="GO" id="GO:0061700">
    <property type="term" value="C:GATOR2 complex"/>
    <property type="evidence" value="ECO:0007669"/>
    <property type="project" value="TreeGrafter"/>
</dbReference>
<feature type="region of interest" description="Disordered" evidence="12">
    <location>
        <begin position="999"/>
        <end position="1067"/>
    </location>
</feature>
<evidence type="ECO:0000313" key="15">
    <source>
        <dbReference type="Proteomes" id="UP000191144"/>
    </source>
</evidence>
<keyword evidence="15" id="KW-1185">Reference proteome</keyword>
<dbReference type="Pfam" id="PF00400">
    <property type="entry name" value="WD40"/>
    <property type="match status" value="2"/>
</dbReference>
<accession>A0A1G4J3I4</accession>
<dbReference type="InterPro" id="IPR019775">
    <property type="entry name" value="WD40_repeat_CS"/>
</dbReference>
<dbReference type="Pfam" id="PF17120">
    <property type="entry name" value="zf-RING_16"/>
    <property type="match status" value="1"/>
</dbReference>
<evidence type="ECO:0000259" key="13">
    <source>
        <dbReference type="PROSITE" id="PS50089"/>
    </source>
</evidence>
<dbReference type="SMART" id="SM00320">
    <property type="entry name" value="WD40"/>
    <property type="match status" value="5"/>
</dbReference>
<feature type="compositionally biased region" description="Polar residues" evidence="12">
    <location>
        <begin position="746"/>
        <end position="772"/>
    </location>
</feature>
<keyword evidence="9" id="KW-0862">Zinc</keyword>
<dbReference type="InterPro" id="IPR001841">
    <property type="entry name" value="Znf_RING"/>
</dbReference>
<keyword evidence="8 10" id="KW-0863">Zinc-finger</keyword>
<feature type="region of interest" description="Disordered" evidence="12">
    <location>
        <begin position="517"/>
        <end position="599"/>
    </location>
</feature>
<dbReference type="PROSITE" id="PS50294">
    <property type="entry name" value="WD_REPEATS_REGION"/>
    <property type="match status" value="1"/>
</dbReference>
<evidence type="ECO:0000256" key="8">
    <source>
        <dbReference type="ARBA" id="ARBA00022771"/>
    </source>
</evidence>
<dbReference type="InterPro" id="IPR001680">
    <property type="entry name" value="WD40_rpt"/>
</dbReference>
<dbReference type="PROSITE" id="PS50082">
    <property type="entry name" value="WD_REPEATS_2"/>
    <property type="match status" value="2"/>
</dbReference>
<dbReference type="InterPro" id="IPR037590">
    <property type="entry name" value="WDR24"/>
</dbReference>
<feature type="region of interest" description="Disordered" evidence="12">
    <location>
        <begin position="877"/>
        <end position="970"/>
    </location>
</feature>